<keyword evidence="4" id="KW-1133">Transmembrane helix</keyword>
<keyword evidence="1 2" id="KW-1015">Disulfide bond</keyword>
<dbReference type="SUPFAM" id="SSF56487">
    <property type="entry name" value="SRCR-like"/>
    <property type="match status" value="1"/>
</dbReference>
<dbReference type="InterPro" id="IPR001190">
    <property type="entry name" value="SRCR"/>
</dbReference>
<dbReference type="PANTHER" id="PTHR48071">
    <property type="entry name" value="SRCR DOMAIN-CONTAINING PROTEIN"/>
    <property type="match status" value="1"/>
</dbReference>
<dbReference type="Pfam" id="PF00530">
    <property type="entry name" value="SRCR"/>
    <property type="match status" value="1"/>
</dbReference>
<feature type="compositionally biased region" description="Pro residues" evidence="3">
    <location>
        <begin position="595"/>
        <end position="604"/>
    </location>
</feature>
<dbReference type="EnsemblMetazoa" id="XM_021047638.2">
    <property type="protein sequence ID" value="XP_020903297.1"/>
    <property type="gene ID" value="LOC110241748"/>
</dbReference>
<dbReference type="Proteomes" id="UP000887567">
    <property type="component" value="Unplaced"/>
</dbReference>
<evidence type="ECO:0000256" key="1">
    <source>
        <dbReference type="ARBA" id="ARBA00023157"/>
    </source>
</evidence>
<dbReference type="InterPro" id="IPR036772">
    <property type="entry name" value="SRCR-like_dom_sf"/>
</dbReference>
<dbReference type="Gene3D" id="3.10.250.10">
    <property type="entry name" value="SRCR-like domain"/>
    <property type="match status" value="1"/>
</dbReference>
<dbReference type="AlphaFoldDB" id="A0A913XEN7"/>
<dbReference type="CDD" id="cd00063">
    <property type="entry name" value="FN3"/>
    <property type="match status" value="3"/>
</dbReference>
<evidence type="ECO:0000256" key="2">
    <source>
        <dbReference type="PROSITE-ProRule" id="PRU00196"/>
    </source>
</evidence>
<dbReference type="InterPro" id="IPR013783">
    <property type="entry name" value="Ig-like_fold"/>
</dbReference>
<dbReference type="PROSITE" id="PS50287">
    <property type="entry name" value="SRCR_2"/>
    <property type="match status" value="1"/>
</dbReference>
<dbReference type="SMART" id="SM00202">
    <property type="entry name" value="SR"/>
    <property type="match status" value="1"/>
</dbReference>
<keyword evidence="8" id="KW-1185">Reference proteome</keyword>
<protein>
    <submittedName>
        <fullName evidence="7">Uncharacterized protein</fullName>
    </submittedName>
</protein>
<feature type="region of interest" description="Disordered" evidence="3">
    <location>
        <begin position="574"/>
        <end position="610"/>
    </location>
</feature>
<keyword evidence="4" id="KW-0472">Membrane</keyword>
<dbReference type="GeneID" id="110241748"/>
<dbReference type="EnsemblMetazoa" id="XM_021047637.2">
    <property type="protein sequence ID" value="XP_020903296.1"/>
    <property type="gene ID" value="LOC110241748"/>
</dbReference>
<comment type="caution">
    <text evidence="2">Lacks conserved residue(s) required for the propagation of feature annotation.</text>
</comment>
<reference evidence="7" key="1">
    <citation type="submission" date="2022-11" db="UniProtKB">
        <authorList>
            <consortium name="EnsemblMetazoa"/>
        </authorList>
    </citation>
    <scope>IDENTIFICATION</scope>
</reference>
<dbReference type="PRINTS" id="PR00258">
    <property type="entry name" value="SPERACTRCPTR"/>
</dbReference>
<dbReference type="PROSITE" id="PS50853">
    <property type="entry name" value="FN3"/>
    <property type="match status" value="2"/>
</dbReference>
<evidence type="ECO:0000256" key="4">
    <source>
        <dbReference type="SAM" id="Phobius"/>
    </source>
</evidence>
<organism evidence="7 8">
    <name type="scientific">Exaiptasia diaphana</name>
    <name type="common">Tropical sea anemone</name>
    <name type="synonym">Aiptasia pulchella</name>
    <dbReference type="NCBI Taxonomy" id="2652724"/>
    <lineage>
        <taxon>Eukaryota</taxon>
        <taxon>Metazoa</taxon>
        <taxon>Cnidaria</taxon>
        <taxon>Anthozoa</taxon>
        <taxon>Hexacorallia</taxon>
        <taxon>Actiniaria</taxon>
        <taxon>Aiptasiidae</taxon>
        <taxon>Exaiptasia</taxon>
    </lineage>
</organism>
<dbReference type="PANTHER" id="PTHR48071:SF18">
    <property type="entry name" value="DELETED IN MALIGNANT BRAIN TUMORS 1 PROTEIN-RELATED"/>
    <property type="match status" value="1"/>
</dbReference>
<feature type="domain" description="Fibronectin type-III" evidence="6">
    <location>
        <begin position="495"/>
        <end position="591"/>
    </location>
</feature>
<feature type="domain" description="Fibronectin type-III" evidence="6">
    <location>
        <begin position="386"/>
        <end position="490"/>
    </location>
</feature>
<feature type="disulfide bond" evidence="2">
    <location>
        <begin position="230"/>
        <end position="240"/>
    </location>
</feature>
<dbReference type="GO" id="GO:0016020">
    <property type="term" value="C:membrane"/>
    <property type="evidence" value="ECO:0007669"/>
    <property type="project" value="InterPro"/>
</dbReference>
<dbReference type="RefSeq" id="XP_020903296.1">
    <property type="nucleotide sequence ID" value="XM_021047637.2"/>
</dbReference>
<dbReference type="SUPFAM" id="SSF49854">
    <property type="entry name" value="Spermadhesin, CUB domain"/>
    <property type="match status" value="1"/>
</dbReference>
<dbReference type="SUPFAM" id="SSF49265">
    <property type="entry name" value="Fibronectin type III"/>
    <property type="match status" value="2"/>
</dbReference>
<name>A0A913XEN7_EXADI</name>
<dbReference type="Gene3D" id="2.60.40.10">
    <property type="entry name" value="Immunoglobulins"/>
    <property type="match status" value="3"/>
</dbReference>
<sequence>MKNRSAVVRYYSDISHSSEVLRHHYKSYYCNWHSPWYSLCGIDNIRFSFHVILQKLIGLNVQNWRPDLQQSKPGEVTVNWDPLTLPSKSYVVVPLYNSTAKGEPFLYIIERRNKTSLAVEYLEPATSYTFKVFAFDSTNTGSLIESTTWSLAMKNDTLRLVGGQVSNEGRVEVFKNGSWNKICFFSYRNNSKDYVICRSLSLPSPPHPIYSQTFQDTSFPVHFLKKKYRCNGNETGLEECATSIDTQSMCQRNPRYQAEVVCGHPPVFYQNITKMTGVITSPGYPSSMMQADYRWTFMPNLTHGHVVIYFEKLYLGRWWPDYGYSRVYIQESLPDKVNRNCVYRRLVTVKSLPVQLQFYSSSSTRRLITKHNTQGMRARFFTYSEPVPTLTNWVISLSSHSYKSITANWTQVPVTGYDVLGFLISCNSTQDWVNKSSHEFGESNSTSATLSGLIGYTNYDVHVLALLRKGRNGTIAAYRSSETSITTPESSPIWGPQGLYFTNITSNTAVIGWKEIPRKYTHGEVLGYTILLYNCSTPYHQKQIVVYDTSVVLTDLSPAIQYCVEIRGYTSAGAGPSTRRSFSTKGISVEEKPTTGPPPKPPTPSKEELRNSVKVTIKELNIFEWNQQLDLKFKRSVAHEVTAFCVKNSICLPPKGRKRRTENNFINFTSDQVNLVGFPIQLSNASSGSMNALVAFYVKFPPGVSSNHSDSIDGAILVDIINGSLGNIGKDIGKTLLSVSRYQTQTAVTTESPKTTSSGFGPKERSSMAYIIVGSIGGAIVLIVLLFAAISYCNRRTTKKYSTREEHTTNVEMNKYHQFDL</sequence>
<dbReference type="RefSeq" id="XP_020903297.1">
    <property type="nucleotide sequence ID" value="XM_021047638.2"/>
</dbReference>
<dbReference type="SMART" id="SM00060">
    <property type="entry name" value="FN3"/>
    <property type="match status" value="3"/>
</dbReference>
<dbReference type="InterPro" id="IPR035914">
    <property type="entry name" value="Sperma_CUB_dom_sf"/>
</dbReference>
<accession>A0A913XEN7</accession>
<evidence type="ECO:0000313" key="8">
    <source>
        <dbReference type="Proteomes" id="UP000887567"/>
    </source>
</evidence>
<keyword evidence="4" id="KW-0812">Transmembrane</keyword>
<proteinExistence type="predicted"/>
<dbReference type="KEGG" id="epa:110241748"/>
<dbReference type="InterPro" id="IPR003961">
    <property type="entry name" value="FN3_dom"/>
</dbReference>
<dbReference type="Pfam" id="PF00041">
    <property type="entry name" value="fn3"/>
    <property type="match status" value="1"/>
</dbReference>
<dbReference type="InterPro" id="IPR036116">
    <property type="entry name" value="FN3_sf"/>
</dbReference>
<feature type="domain" description="SRCR" evidence="5">
    <location>
        <begin position="158"/>
        <end position="263"/>
    </location>
</feature>
<evidence type="ECO:0000259" key="6">
    <source>
        <dbReference type="PROSITE" id="PS50853"/>
    </source>
</evidence>
<feature type="transmembrane region" description="Helical" evidence="4">
    <location>
        <begin position="768"/>
        <end position="790"/>
    </location>
</feature>
<evidence type="ECO:0000313" key="7">
    <source>
        <dbReference type="EnsemblMetazoa" id="XP_020903297.1"/>
    </source>
</evidence>
<evidence type="ECO:0000256" key="3">
    <source>
        <dbReference type="SAM" id="MobiDB-lite"/>
    </source>
</evidence>
<evidence type="ECO:0000259" key="5">
    <source>
        <dbReference type="PROSITE" id="PS50287"/>
    </source>
</evidence>